<dbReference type="GO" id="GO:0015369">
    <property type="term" value="F:calcium:proton antiporter activity"/>
    <property type="evidence" value="ECO:0007669"/>
    <property type="project" value="TreeGrafter"/>
</dbReference>
<feature type="transmembrane region" description="Helical" evidence="7">
    <location>
        <begin position="322"/>
        <end position="340"/>
    </location>
</feature>
<feature type="transmembrane region" description="Helical" evidence="7">
    <location>
        <begin position="346"/>
        <end position="362"/>
    </location>
</feature>
<dbReference type="GO" id="GO:0006874">
    <property type="term" value="P:intracellular calcium ion homeostasis"/>
    <property type="evidence" value="ECO:0007669"/>
    <property type="project" value="TreeGrafter"/>
</dbReference>
<name>A0A9Y1BN64_9ARCH</name>
<organism evidence="9">
    <name type="scientific">Candidatus Heimdallarchaeum aukensis</name>
    <dbReference type="NCBI Taxonomy" id="2876573"/>
    <lineage>
        <taxon>Archaea</taxon>
        <taxon>Promethearchaeati</taxon>
        <taxon>Candidatus Heimdallarchaeota</taxon>
        <taxon>Candidatus Heimdallarchaeia (ex Rinke et al. 2021) (nom. nud.)</taxon>
        <taxon>Candidatus Heimdallarchaeales</taxon>
        <taxon>Candidatus Heimdallarchaeaceae</taxon>
        <taxon>Candidatus Heimdallarchaeum</taxon>
    </lineage>
</organism>
<evidence type="ECO:0000256" key="1">
    <source>
        <dbReference type="ARBA" id="ARBA00004127"/>
    </source>
</evidence>
<feature type="transmembrane region" description="Helical" evidence="7">
    <location>
        <begin position="105"/>
        <end position="128"/>
    </location>
</feature>
<dbReference type="PANTHER" id="PTHR31503">
    <property type="entry name" value="VACUOLAR CALCIUM ION TRANSPORTER"/>
    <property type="match status" value="1"/>
</dbReference>
<evidence type="ECO:0000256" key="5">
    <source>
        <dbReference type="ARBA" id="ARBA00023065"/>
    </source>
</evidence>
<proteinExistence type="predicted"/>
<evidence type="ECO:0000256" key="7">
    <source>
        <dbReference type="SAM" id="Phobius"/>
    </source>
</evidence>
<feature type="transmembrane region" description="Helical" evidence="7">
    <location>
        <begin position="149"/>
        <end position="168"/>
    </location>
</feature>
<evidence type="ECO:0000256" key="3">
    <source>
        <dbReference type="ARBA" id="ARBA00022692"/>
    </source>
</evidence>
<feature type="transmembrane region" description="Helical" evidence="7">
    <location>
        <begin position="12"/>
        <end position="31"/>
    </location>
</feature>
<dbReference type="PANTHER" id="PTHR31503:SF22">
    <property type="entry name" value="VACUOLAR CALCIUM ION TRANSPORTER"/>
    <property type="match status" value="1"/>
</dbReference>
<dbReference type="InterPro" id="IPR004837">
    <property type="entry name" value="NaCa_Exmemb"/>
</dbReference>
<evidence type="ECO:0000313" key="9">
    <source>
        <dbReference type="EMBL" id="UJG41810.1"/>
    </source>
</evidence>
<dbReference type="GO" id="GO:0012505">
    <property type="term" value="C:endomembrane system"/>
    <property type="evidence" value="ECO:0007669"/>
    <property type="project" value="UniProtKB-SubCell"/>
</dbReference>
<protein>
    <submittedName>
        <fullName evidence="9">QVPTGV class sortase B protein-sorting domain-containing protein</fullName>
    </submittedName>
</protein>
<dbReference type="Proteomes" id="UP001201020">
    <property type="component" value="Chromosome"/>
</dbReference>
<feature type="transmembrane region" description="Helical" evidence="7">
    <location>
        <begin position="374"/>
        <end position="391"/>
    </location>
</feature>
<gene>
    <name evidence="9" type="ORF">K9W45_04945</name>
</gene>
<feature type="transmembrane region" description="Helical" evidence="7">
    <location>
        <begin position="37"/>
        <end position="55"/>
    </location>
</feature>
<sequence>MNFLKRFKKTFHITFWEAVIALTVIIVFFILRYTLEHITVPIIILGFLVGIWLAFRPSEWAVEGLNSSAKYVGLSEYVAGIFSSLASNLPEAVIAVMLLLKGQELIAVITVLSAAGFNTLILGFAILVATWKKWEIKVPADLEKKESPLIRWAIVALLMTAVFGIIEYIHVLDSDSFVLTDAKLTKPVASLLALSYVIYLVFIIGRKEEETEKIIVTDDTEMQKVDDDKEEKDSKSHKKDNEELLSKPMTILMLVMGFTGIFFGGESLTWCVEELLHGTTSFELSPITIALILGAAGAVPEHGIAIVSAIKHDIDVALGNSIGGILQSALLIFGILGMIISITLHPFIVLQLTAIAGVLWFVKRCIHDGKFDTFEAVMIILIQILIFVILFEDISIFE</sequence>
<keyword evidence="3 7" id="KW-0812">Transmembrane</keyword>
<evidence type="ECO:0000256" key="2">
    <source>
        <dbReference type="ARBA" id="ARBA00022448"/>
    </source>
</evidence>
<keyword evidence="6 7" id="KW-0472">Membrane</keyword>
<evidence type="ECO:0000256" key="6">
    <source>
        <dbReference type="ARBA" id="ARBA00023136"/>
    </source>
</evidence>
<keyword evidence="2" id="KW-0813">Transport</keyword>
<reference evidence="9" key="1">
    <citation type="journal article" date="2022" name="Nat. Microbiol.">
        <title>Unique mobile elements and scalable gene flow at the prokaryote-eukaryote boundary revealed by circularized Asgard archaea genomes.</title>
        <authorList>
            <person name="Wu F."/>
            <person name="Speth D.R."/>
            <person name="Philosof A."/>
            <person name="Cremiere A."/>
            <person name="Narayanan A."/>
            <person name="Barco R.A."/>
            <person name="Connon S.A."/>
            <person name="Amend J.P."/>
            <person name="Antoshechkin I.A."/>
            <person name="Orphan V.J."/>
        </authorList>
    </citation>
    <scope>NUCLEOTIDE SEQUENCE</scope>
    <source>
        <strain evidence="9">PM71</strain>
    </source>
</reference>
<evidence type="ECO:0000256" key="4">
    <source>
        <dbReference type="ARBA" id="ARBA00022989"/>
    </source>
</evidence>
<comment type="subcellular location">
    <subcellularLocation>
        <location evidence="1">Endomembrane system</location>
        <topology evidence="1">Multi-pass membrane protein</topology>
    </subcellularLocation>
</comment>
<dbReference type="Pfam" id="PF01699">
    <property type="entry name" value="Na_Ca_ex"/>
    <property type="match status" value="2"/>
</dbReference>
<dbReference type="InterPro" id="IPR017503">
    <property type="entry name" value="Sortase_SrtB_sig_QVPTGV"/>
</dbReference>
<accession>A0A9Y1BN64</accession>
<feature type="transmembrane region" description="Helical" evidence="7">
    <location>
        <begin position="244"/>
        <end position="264"/>
    </location>
</feature>
<feature type="transmembrane region" description="Helical" evidence="7">
    <location>
        <begin position="284"/>
        <end position="310"/>
    </location>
</feature>
<feature type="domain" description="Sodium/calcium exchanger membrane region" evidence="8">
    <location>
        <begin position="44"/>
        <end position="204"/>
    </location>
</feature>
<dbReference type="InterPro" id="IPR044880">
    <property type="entry name" value="NCX_ion-bd_dom_sf"/>
</dbReference>
<evidence type="ECO:0000259" key="8">
    <source>
        <dbReference type="Pfam" id="PF01699"/>
    </source>
</evidence>
<dbReference type="NCBIfam" id="TIGR03065">
    <property type="entry name" value="srtB_sig_QVPTGV"/>
    <property type="match status" value="1"/>
</dbReference>
<dbReference type="AlphaFoldDB" id="A0A9Y1BN64"/>
<feature type="domain" description="Sodium/calcium exchanger membrane region" evidence="8">
    <location>
        <begin position="251"/>
        <end position="390"/>
    </location>
</feature>
<dbReference type="GO" id="GO:0016020">
    <property type="term" value="C:membrane"/>
    <property type="evidence" value="ECO:0007669"/>
    <property type="project" value="InterPro"/>
</dbReference>
<feature type="transmembrane region" description="Helical" evidence="7">
    <location>
        <begin position="188"/>
        <end position="205"/>
    </location>
</feature>
<keyword evidence="5" id="KW-0406">Ion transport</keyword>
<dbReference type="Gene3D" id="1.20.1420.30">
    <property type="entry name" value="NCX, central ion-binding region"/>
    <property type="match status" value="2"/>
</dbReference>
<dbReference type="EMBL" id="CP084166">
    <property type="protein sequence ID" value="UJG41810.1"/>
    <property type="molecule type" value="Genomic_DNA"/>
</dbReference>
<keyword evidence="4 7" id="KW-1133">Transmembrane helix</keyword>
<dbReference type="InterPro" id="IPR004713">
    <property type="entry name" value="CaH_exchang"/>
</dbReference>